<keyword evidence="2" id="KW-0285">Flavoprotein</keyword>
<feature type="domain" description="FAD/NAD(P)-binding" evidence="5">
    <location>
        <begin position="6"/>
        <end position="290"/>
    </location>
</feature>
<evidence type="ECO:0000256" key="4">
    <source>
        <dbReference type="ARBA" id="ARBA00023002"/>
    </source>
</evidence>
<evidence type="ECO:0000313" key="7">
    <source>
        <dbReference type="Proteomes" id="UP000807309"/>
    </source>
</evidence>
<dbReference type="InterPro" id="IPR036188">
    <property type="entry name" value="FAD/NAD-bd_sf"/>
</dbReference>
<evidence type="ECO:0000256" key="2">
    <source>
        <dbReference type="ARBA" id="ARBA00022630"/>
    </source>
</evidence>
<sequence length="378" mass="39442">MSQPAAVVIVGDSIAGVTTARELRTLGHGGRITLIGADPHDAYSRPPLSKAVLKDDSADTTLSYHLDGLDVEEVRSPAVGADLDHKRITTAGGHIVGYDALIIATGADARRLARPDQDGELVLRTLEDARALRTRLDTATSAIIIGAGFLGMEVASACVARDIPVTVVDVDRPLERVLGPYLSELIAERAQRNGVRLIRTPGFVSLSGNPVRGIALPDGTELAADLVVSCVGETPNTAWLQGTGLADHIGIGIDHACATAFPDVYAAGDVSYLRNADRRSAFWSNAVAQGRVAAASALGHTPTSAPSDDYFWTEILGMSIKVVGSLPLIGTPSHIDGDPTAGSALLTWNRAGEGAALVAYGIRKPVTKLRTMAASLVP</sequence>
<comment type="caution">
    <text evidence="6">The sequence shown here is derived from an EMBL/GenBank/DDBJ whole genome shotgun (WGS) entry which is preliminary data.</text>
</comment>
<dbReference type="Gene3D" id="3.50.50.60">
    <property type="entry name" value="FAD/NAD(P)-binding domain"/>
    <property type="match status" value="2"/>
</dbReference>
<dbReference type="Proteomes" id="UP000807309">
    <property type="component" value="Unassembled WGS sequence"/>
</dbReference>
<proteinExistence type="predicted"/>
<gene>
    <name evidence="6" type="ORF">IU470_08195</name>
</gene>
<evidence type="ECO:0000256" key="3">
    <source>
        <dbReference type="ARBA" id="ARBA00022827"/>
    </source>
</evidence>
<name>A0ABS0C3W9_9NOCA</name>
<dbReference type="InterPro" id="IPR050446">
    <property type="entry name" value="FAD-oxidoreductase/Apoptosis"/>
</dbReference>
<dbReference type="PRINTS" id="PR00368">
    <property type="entry name" value="FADPNR"/>
</dbReference>
<dbReference type="PANTHER" id="PTHR43557">
    <property type="entry name" value="APOPTOSIS-INDUCING FACTOR 1"/>
    <property type="match status" value="1"/>
</dbReference>
<dbReference type="Pfam" id="PF07992">
    <property type="entry name" value="Pyr_redox_2"/>
    <property type="match status" value="1"/>
</dbReference>
<reference evidence="6 7" key="1">
    <citation type="submission" date="2020-10" db="EMBL/GenBank/DDBJ databases">
        <title>Identification of Nocardia species via Next-generation sequencing and recognition of intraspecies genetic diversity.</title>
        <authorList>
            <person name="Li P."/>
            <person name="Li P."/>
            <person name="Lu B."/>
        </authorList>
    </citation>
    <scope>NUCLEOTIDE SEQUENCE [LARGE SCALE GENOMIC DNA]</scope>
    <source>
        <strain evidence="6 7">N-11</strain>
    </source>
</reference>
<keyword evidence="7" id="KW-1185">Reference proteome</keyword>
<evidence type="ECO:0000259" key="5">
    <source>
        <dbReference type="Pfam" id="PF07992"/>
    </source>
</evidence>
<comment type="cofactor">
    <cofactor evidence="1">
        <name>FAD</name>
        <dbReference type="ChEBI" id="CHEBI:57692"/>
    </cofactor>
</comment>
<keyword evidence="4" id="KW-0560">Oxidoreductase</keyword>
<protein>
    <submittedName>
        <fullName evidence="6">FAD-dependent oxidoreductase</fullName>
    </submittedName>
</protein>
<dbReference type="InterPro" id="IPR023753">
    <property type="entry name" value="FAD/NAD-binding_dom"/>
</dbReference>
<dbReference type="PANTHER" id="PTHR43557:SF2">
    <property type="entry name" value="RIESKE DOMAIN-CONTAINING PROTEIN-RELATED"/>
    <property type="match status" value="1"/>
</dbReference>
<dbReference type="RefSeq" id="WP_195032391.1">
    <property type="nucleotide sequence ID" value="NZ_JADLRE010000005.1"/>
</dbReference>
<dbReference type="EMBL" id="JADLRE010000005">
    <property type="protein sequence ID" value="MBF6225087.1"/>
    <property type="molecule type" value="Genomic_DNA"/>
</dbReference>
<dbReference type="PRINTS" id="PR00469">
    <property type="entry name" value="PNDRDTASEII"/>
</dbReference>
<keyword evidence="3" id="KW-0274">FAD</keyword>
<evidence type="ECO:0000256" key="1">
    <source>
        <dbReference type="ARBA" id="ARBA00001974"/>
    </source>
</evidence>
<evidence type="ECO:0000313" key="6">
    <source>
        <dbReference type="EMBL" id="MBF6225087.1"/>
    </source>
</evidence>
<accession>A0ABS0C3W9</accession>
<organism evidence="6 7">
    <name type="scientific">Nocardia abscessus</name>
    <dbReference type="NCBI Taxonomy" id="120957"/>
    <lineage>
        <taxon>Bacteria</taxon>
        <taxon>Bacillati</taxon>
        <taxon>Actinomycetota</taxon>
        <taxon>Actinomycetes</taxon>
        <taxon>Mycobacteriales</taxon>
        <taxon>Nocardiaceae</taxon>
        <taxon>Nocardia</taxon>
    </lineage>
</organism>
<dbReference type="SUPFAM" id="SSF51905">
    <property type="entry name" value="FAD/NAD(P)-binding domain"/>
    <property type="match status" value="1"/>
</dbReference>